<dbReference type="STRING" id="568860.SAMN05421811_101619"/>
<organism evidence="1 2">
    <name type="scientific">Nonomuraea wenchangensis</name>
    <dbReference type="NCBI Taxonomy" id="568860"/>
    <lineage>
        <taxon>Bacteria</taxon>
        <taxon>Bacillati</taxon>
        <taxon>Actinomycetota</taxon>
        <taxon>Actinomycetes</taxon>
        <taxon>Streptosporangiales</taxon>
        <taxon>Streptosporangiaceae</taxon>
        <taxon>Nonomuraea</taxon>
    </lineage>
</organism>
<reference evidence="1 2" key="1">
    <citation type="submission" date="2016-10" db="EMBL/GenBank/DDBJ databases">
        <authorList>
            <person name="de Groot N.N."/>
        </authorList>
    </citation>
    <scope>NUCLEOTIDE SEQUENCE [LARGE SCALE GENOMIC DNA]</scope>
    <source>
        <strain evidence="1 2">CGMCC 4.5598</strain>
    </source>
</reference>
<evidence type="ECO:0008006" key="3">
    <source>
        <dbReference type="Google" id="ProtNLM"/>
    </source>
</evidence>
<protein>
    <recommendedName>
        <fullName evidence="3">3-methyladenine DNA glycosylase AlkC</fullName>
    </recommendedName>
</protein>
<dbReference type="OrthoDB" id="9797162at2"/>
<name>A0A1I0A0Y7_9ACTN</name>
<dbReference type="Gene3D" id="1.25.40.290">
    <property type="entry name" value="ARM repeat domains"/>
    <property type="match status" value="1"/>
</dbReference>
<dbReference type="SUPFAM" id="SSF48371">
    <property type="entry name" value="ARM repeat"/>
    <property type="match status" value="1"/>
</dbReference>
<proteinExistence type="predicted"/>
<dbReference type="AlphaFoldDB" id="A0A1I0A0Y7"/>
<dbReference type="Proteomes" id="UP000199361">
    <property type="component" value="Unassembled WGS sequence"/>
</dbReference>
<keyword evidence="2" id="KW-1185">Reference proteome</keyword>
<dbReference type="InterPro" id="IPR016024">
    <property type="entry name" value="ARM-type_fold"/>
</dbReference>
<dbReference type="EMBL" id="FOHX01000001">
    <property type="protein sequence ID" value="SES87758.1"/>
    <property type="molecule type" value="Genomic_DNA"/>
</dbReference>
<evidence type="ECO:0000313" key="2">
    <source>
        <dbReference type="Proteomes" id="UP000199361"/>
    </source>
</evidence>
<dbReference type="RefSeq" id="WP_091076511.1">
    <property type="nucleotide sequence ID" value="NZ_FOHX01000001.1"/>
</dbReference>
<accession>A0A1I0A0Y7</accession>
<sequence length="204" mass="21646">MRGALAHDAWATRVGWLMAPGPTLPLLDRLRDDPSAYVRRSVANHVNDLAKDHPEAALALLARWRAGGGSHVEKVLRHAVRGLLRSGHPEALALVGAVPGSGEVEQLSLEADTVAVGGSLAFTVTVTSGAAGPLLLKYAVRRPGSRRVFHLGQREAAAPGATFVVRKSHSFRPVTTRDEPPGPRELDVILNGRTAATTTFTLTP</sequence>
<evidence type="ECO:0000313" key="1">
    <source>
        <dbReference type="EMBL" id="SES87758.1"/>
    </source>
</evidence>
<gene>
    <name evidence="1" type="ORF">SAMN05421811_101619</name>
</gene>